<reference evidence="1" key="1">
    <citation type="submission" date="2022-07" db="EMBL/GenBank/DDBJ databases">
        <title>Phylogenomic reconstructions and comparative analyses of Kickxellomycotina fungi.</title>
        <authorList>
            <person name="Reynolds N.K."/>
            <person name="Stajich J.E."/>
            <person name="Barry K."/>
            <person name="Grigoriev I.V."/>
            <person name="Crous P."/>
            <person name="Smith M.E."/>
        </authorList>
    </citation>
    <scope>NUCLEOTIDE SEQUENCE</scope>
    <source>
        <strain evidence="1">Benny 63K</strain>
    </source>
</reference>
<evidence type="ECO:0000313" key="1">
    <source>
        <dbReference type="EMBL" id="KAJ1891105.1"/>
    </source>
</evidence>
<accession>A0ACC1II46</accession>
<dbReference type="Proteomes" id="UP001150581">
    <property type="component" value="Unassembled WGS sequence"/>
</dbReference>
<comment type="caution">
    <text evidence="1">The sequence shown here is derived from an EMBL/GenBank/DDBJ whole genome shotgun (WGS) entry which is preliminary data.</text>
</comment>
<evidence type="ECO:0000313" key="2">
    <source>
        <dbReference type="Proteomes" id="UP001150581"/>
    </source>
</evidence>
<sequence>MTPHIARMAHLKAAAAVRPMSTLRPKKIKLAPQPRKHQNKQNKQNKQPQLLPQNYAHQWSEKQERILYNHVYDEYLDKAAANSSSVSIDWQKVAKRVRVESEICKSKFYDMQSDLKDQTQPRVSLWTRAEIERVVRGARDEEKKAMRAGKMEADWTRVAEIHTTGRSPAECKRIYDMYYHLCRAKLGIFGGGSGGSSGSSGSEDDNKKSAKMLGIMGVAGLVCVFVIFEPFAAALLQS</sequence>
<name>A0ACC1II46_9FUNG</name>
<gene>
    <name evidence="1" type="ORF">LPJ66_007108</name>
</gene>
<organism evidence="1 2">
    <name type="scientific">Kickxella alabastrina</name>
    <dbReference type="NCBI Taxonomy" id="61397"/>
    <lineage>
        <taxon>Eukaryota</taxon>
        <taxon>Fungi</taxon>
        <taxon>Fungi incertae sedis</taxon>
        <taxon>Zoopagomycota</taxon>
        <taxon>Kickxellomycotina</taxon>
        <taxon>Kickxellomycetes</taxon>
        <taxon>Kickxellales</taxon>
        <taxon>Kickxellaceae</taxon>
        <taxon>Kickxella</taxon>
    </lineage>
</organism>
<protein>
    <submittedName>
        <fullName evidence="1">Uncharacterized protein</fullName>
    </submittedName>
</protein>
<dbReference type="EMBL" id="JANBPG010001219">
    <property type="protein sequence ID" value="KAJ1891105.1"/>
    <property type="molecule type" value="Genomic_DNA"/>
</dbReference>
<keyword evidence="2" id="KW-1185">Reference proteome</keyword>
<proteinExistence type="predicted"/>